<dbReference type="EMBL" id="CYHB01000012">
    <property type="protein sequence ID" value="CUA88703.1"/>
    <property type="molecule type" value="Genomic_DNA"/>
</dbReference>
<evidence type="ECO:0000313" key="3">
    <source>
        <dbReference type="Proteomes" id="UP000182598"/>
    </source>
</evidence>
<gene>
    <name evidence="2" type="ORF">Ga0061064_2300</name>
</gene>
<accession>A0A0K6HCZ1</accession>
<keyword evidence="3" id="KW-1185">Reference proteome</keyword>
<evidence type="ECO:0000313" key="2">
    <source>
        <dbReference type="EMBL" id="CUA88703.1"/>
    </source>
</evidence>
<reference evidence="3" key="1">
    <citation type="submission" date="2015-08" db="EMBL/GenBank/DDBJ databases">
        <authorList>
            <person name="Varghese N."/>
        </authorList>
    </citation>
    <scope>NUCLEOTIDE SEQUENCE [LARGE SCALE GENOMIC DNA]</scope>
    <source>
        <strain evidence="3">DSM 27808</strain>
    </source>
</reference>
<sequence length="204" mass="23086">MSQTEIVILANSVKHGQHCVAGKCMNTGRWIRPVSNAQGAELSHEQAKYQNPYGTYGVKPLQKIRMGFSQHVPLPHQPENYLIDGNLWQQNYSIGVGDLPNYLDQPVDIWGQDNRVQHALITSGLYNVPQSLYLVQVEGLSLYNTDDGKRRASFTYNGITYDLAVTDPKFDEIVRDNRDVNQILCISLGEEYQGYCYKLVATIF</sequence>
<protein>
    <recommendedName>
        <fullName evidence="1">Dual OB-containing domain-containing protein</fullName>
    </recommendedName>
</protein>
<dbReference type="Pfam" id="PF22557">
    <property type="entry name" value="DuOB"/>
    <property type="match status" value="1"/>
</dbReference>
<dbReference type="InterPro" id="IPR054335">
    <property type="entry name" value="DuOB_dom"/>
</dbReference>
<dbReference type="Proteomes" id="UP000182598">
    <property type="component" value="Unassembled WGS sequence"/>
</dbReference>
<organism evidence="2 3">
    <name type="scientific">Pseudidiomarina woesei</name>
    <dbReference type="NCBI Taxonomy" id="1381080"/>
    <lineage>
        <taxon>Bacteria</taxon>
        <taxon>Pseudomonadati</taxon>
        <taxon>Pseudomonadota</taxon>
        <taxon>Gammaproteobacteria</taxon>
        <taxon>Alteromonadales</taxon>
        <taxon>Idiomarinaceae</taxon>
        <taxon>Pseudidiomarina</taxon>
    </lineage>
</organism>
<dbReference type="OrthoDB" id="128352at2"/>
<evidence type="ECO:0000259" key="1">
    <source>
        <dbReference type="Pfam" id="PF22557"/>
    </source>
</evidence>
<feature type="domain" description="Dual OB-containing" evidence="1">
    <location>
        <begin position="5"/>
        <end position="203"/>
    </location>
</feature>
<proteinExistence type="predicted"/>
<dbReference type="AlphaFoldDB" id="A0A0K6HCZ1"/>
<dbReference type="RefSeq" id="WP_055439929.1">
    <property type="nucleotide sequence ID" value="NZ_CYHB01000012.1"/>
</dbReference>
<name>A0A0K6HCZ1_9GAMM</name>